<evidence type="ECO:0000313" key="2">
    <source>
        <dbReference type="EMBL" id="RIH92108.1"/>
    </source>
</evidence>
<keyword evidence="1" id="KW-0472">Membrane</keyword>
<dbReference type="EMBL" id="QWLB01000025">
    <property type="protein sequence ID" value="RIH92108.1"/>
    <property type="molecule type" value="Genomic_DNA"/>
</dbReference>
<sequence length="172" mass="19131">MTASRSLGLVGFTLLAVLLSEFLPRLAAFSTDRLIHAGVAGVFWLVLGLFGWGAVYRPRGLGEWIPALCALYLGSWVPDWDLVFGIGFHRNPLSHSVLPLLLFAWAVGFQPRLVFPFALGLASHLFWDIVFFGNLTWISGRRADLAWLWVNLGLALVGGAVLGRERRWESRI</sequence>
<dbReference type="OrthoDB" id="1440040at2"/>
<evidence type="ECO:0000313" key="3">
    <source>
        <dbReference type="Proteomes" id="UP000266178"/>
    </source>
</evidence>
<keyword evidence="3" id="KW-1185">Reference proteome</keyword>
<accession>A0A399F7A2</accession>
<dbReference type="RefSeq" id="WP_119357462.1">
    <property type="nucleotide sequence ID" value="NZ_BJXM01000004.1"/>
</dbReference>
<gene>
    <name evidence="2" type="ORF">Mgrana_01985</name>
</gene>
<name>A0A399F7A2_9DEIN</name>
<organism evidence="2 3">
    <name type="scientific">Meiothermus granaticius NBRC 107808</name>
    <dbReference type="NCBI Taxonomy" id="1227551"/>
    <lineage>
        <taxon>Bacteria</taxon>
        <taxon>Thermotogati</taxon>
        <taxon>Deinococcota</taxon>
        <taxon>Deinococci</taxon>
        <taxon>Thermales</taxon>
        <taxon>Thermaceae</taxon>
        <taxon>Meiothermus</taxon>
    </lineage>
</organism>
<comment type="caution">
    <text evidence="2">The sequence shown here is derived from an EMBL/GenBank/DDBJ whole genome shotgun (WGS) entry which is preliminary data.</text>
</comment>
<proteinExistence type="predicted"/>
<protein>
    <submittedName>
        <fullName evidence="2">Uncharacterized protein</fullName>
    </submittedName>
</protein>
<reference evidence="2 3" key="1">
    <citation type="submission" date="2018-08" db="EMBL/GenBank/DDBJ databases">
        <title>Meiothermus granaticius genome AF-68 sequencing project.</title>
        <authorList>
            <person name="Da Costa M.S."/>
            <person name="Albuquerque L."/>
            <person name="Raposo P."/>
            <person name="Froufe H.J.C."/>
            <person name="Barroso C.S."/>
            <person name="Egas C."/>
        </authorList>
    </citation>
    <scope>NUCLEOTIDE SEQUENCE [LARGE SCALE GENOMIC DNA]</scope>
    <source>
        <strain evidence="2 3">AF-68</strain>
    </source>
</reference>
<feature type="transmembrane region" description="Helical" evidence="1">
    <location>
        <begin position="117"/>
        <end position="139"/>
    </location>
</feature>
<evidence type="ECO:0000256" key="1">
    <source>
        <dbReference type="SAM" id="Phobius"/>
    </source>
</evidence>
<feature type="transmembrane region" description="Helical" evidence="1">
    <location>
        <begin position="145"/>
        <end position="163"/>
    </location>
</feature>
<keyword evidence="1" id="KW-1133">Transmembrane helix</keyword>
<dbReference type="AlphaFoldDB" id="A0A399F7A2"/>
<feature type="transmembrane region" description="Helical" evidence="1">
    <location>
        <begin position="34"/>
        <end position="55"/>
    </location>
</feature>
<dbReference type="Proteomes" id="UP000266178">
    <property type="component" value="Unassembled WGS sequence"/>
</dbReference>
<keyword evidence="1" id="KW-0812">Transmembrane</keyword>